<dbReference type="GO" id="GO:0003677">
    <property type="term" value="F:DNA binding"/>
    <property type="evidence" value="ECO:0007669"/>
    <property type="project" value="UniProtKB-UniRule"/>
</dbReference>
<keyword evidence="6" id="KW-0814">Transposable element</keyword>
<dbReference type="GO" id="GO:0006313">
    <property type="term" value="P:DNA transposition"/>
    <property type="evidence" value="ECO:0007669"/>
    <property type="project" value="UniProtKB-UniRule"/>
</dbReference>
<dbReference type="InterPro" id="IPR001207">
    <property type="entry name" value="Transposase_mutator"/>
</dbReference>
<evidence type="ECO:0000313" key="8">
    <source>
        <dbReference type="Proteomes" id="UP000254133"/>
    </source>
</evidence>
<evidence type="ECO:0000256" key="5">
    <source>
        <dbReference type="ARBA" id="ARBA00023172"/>
    </source>
</evidence>
<comment type="function">
    <text evidence="1 6">Required for the transposition of the insertion element.</text>
</comment>
<dbReference type="Pfam" id="PF00872">
    <property type="entry name" value="Transposase_mut"/>
    <property type="match status" value="1"/>
</dbReference>
<dbReference type="NCBIfam" id="NF033543">
    <property type="entry name" value="transpos_IS256"/>
    <property type="match status" value="1"/>
</dbReference>
<organism evidence="7 8">
    <name type="scientific">Moraxella bovis</name>
    <dbReference type="NCBI Taxonomy" id="476"/>
    <lineage>
        <taxon>Bacteria</taxon>
        <taxon>Pseudomonadati</taxon>
        <taxon>Pseudomonadota</taxon>
        <taxon>Gammaproteobacteria</taxon>
        <taxon>Moraxellales</taxon>
        <taxon>Moraxellaceae</taxon>
        <taxon>Moraxella</taxon>
    </lineage>
</organism>
<proteinExistence type="inferred from homology"/>
<evidence type="ECO:0000256" key="3">
    <source>
        <dbReference type="ARBA" id="ARBA00022578"/>
    </source>
</evidence>
<dbReference type="Proteomes" id="UP000254133">
    <property type="component" value="Unassembled WGS sequence"/>
</dbReference>
<reference evidence="7 8" key="1">
    <citation type="submission" date="2018-06" db="EMBL/GenBank/DDBJ databases">
        <authorList>
            <consortium name="Pathogen Informatics"/>
            <person name="Doyle S."/>
        </authorList>
    </citation>
    <scope>NUCLEOTIDE SEQUENCE [LARGE SCALE GENOMIC DNA]</scope>
    <source>
        <strain evidence="7 8">NCTC9426</strain>
    </source>
</reference>
<sequence>MTTKISEHIIAELLKDCKNNQDLLGENGLLANLHSQIIDSAIQNGICASLDNIDENEYSDYLFAKSLKLSHKQTIELKDEILSLYAKGLSQLQIQSHFRELKNIHLTANHISTLINMSMSDMELWRDRKLDPIYPIIYMDAMRILVKDNGIQKKKSVHIVLGINLEGCKEVLGLWIENYEGAKIWANILSELKNRGVRDIFIACCDNLSGLSKSINAIYPDTQVQLCMAHQKRASLACVKRKEQSQLSKDLLAIYTAPTLQSAEKRLNEMADKWQNNYPAMVKSWYHNWENLTSFYEYIPELRKVLYTTNAIESLNSGLRTVAKRDRTFGSDQIALNAMYLYLEVARKKWTMPIAYWQLILGQFKMLFDERF</sequence>
<keyword evidence="4 6" id="KW-0238">DNA-binding</keyword>
<name>A0A378PQF6_MORBO</name>
<keyword evidence="3 6" id="KW-0815">Transposition</keyword>
<dbReference type="RefSeq" id="WP_115368725.1">
    <property type="nucleotide sequence ID" value="NZ_UGPZ01000002.1"/>
</dbReference>
<evidence type="ECO:0000256" key="2">
    <source>
        <dbReference type="ARBA" id="ARBA00010961"/>
    </source>
</evidence>
<comment type="similarity">
    <text evidence="2 6">Belongs to the transposase mutator family.</text>
</comment>
<evidence type="ECO:0000313" key="7">
    <source>
        <dbReference type="EMBL" id="STY90389.1"/>
    </source>
</evidence>
<accession>A0A378PQF6</accession>
<dbReference type="PANTHER" id="PTHR33217:SF5">
    <property type="entry name" value="MUTATOR FAMILY TRANSPOSASE"/>
    <property type="match status" value="1"/>
</dbReference>
<keyword evidence="5 6" id="KW-0233">DNA recombination</keyword>
<dbReference type="AlphaFoldDB" id="A0A378PQF6"/>
<dbReference type="GO" id="GO:0004803">
    <property type="term" value="F:transposase activity"/>
    <property type="evidence" value="ECO:0007669"/>
    <property type="project" value="UniProtKB-UniRule"/>
</dbReference>
<dbReference type="EMBL" id="UGPZ01000002">
    <property type="protein sequence ID" value="STY90389.1"/>
    <property type="molecule type" value="Genomic_DNA"/>
</dbReference>
<dbReference type="PANTHER" id="PTHR33217">
    <property type="entry name" value="TRANSPOSASE FOR INSERTION SEQUENCE ELEMENT IS1081"/>
    <property type="match status" value="1"/>
</dbReference>
<evidence type="ECO:0000256" key="1">
    <source>
        <dbReference type="ARBA" id="ARBA00002190"/>
    </source>
</evidence>
<protein>
    <recommendedName>
        <fullName evidence="6">Mutator family transposase</fullName>
    </recommendedName>
</protein>
<evidence type="ECO:0000256" key="4">
    <source>
        <dbReference type="ARBA" id="ARBA00023125"/>
    </source>
</evidence>
<evidence type="ECO:0000256" key="6">
    <source>
        <dbReference type="RuleBase" id="RU365089"/>
    </source>
</evidence>
<gene>
    <name evidence="7" type="ORF">NCTC9426_00404</name>
</gene>